<keyword evidence="3" id="KW-1185">Reference proteome</keyword>
<organism evidence="2 3">
    <name type="scientific">Montanilutibacter psychrotolerans</name>
    <dbReference type="NCBI Taxonomy" id="1327343"/>
    <lineage>
        <taxon>Bacteria</taxon>
        <taxon>Pseudomonadati</taxon>
        <taxon>Pseudomonadota</taxon>
        <taxon>Gammaproteobacteria</taxon>
        <taxon>Lysobacterales</taxon>
        <taxon>Lysobacteraceae</taxon>
        <taxon>Montanilutibacter</taxon>
    </lineage>
</organism>
<name>A0A3M8SVX7_9GAMM</name>
<gene>
    <name evidence="2" type="ORF">EER27_09500</name>
</gene>
<protein>
    <submittedName>
        <fullName evidence="2">Uncharacterized protein</fullName>
    </submittedName>
</protein>
<keyword evidence="1" id="KW-0472">Membrane</keyword>
<comment type="caution">
    <text evidence="2">The sequence shown here is derived from an EMBL/GenBank/DDBJ whole genome shotgun (WGS) entry which is preliminary data.</text>
</comment>
<feature type="transmembrane region" description="Helical" evidence="1">
    <location>
        <begin position="45"/>
        <end position="67"/>
    </location>
</feature>
<keyword evidence="1" id="KW-1133">Transmembrane helix</keyword>
<reference evidence="2 3" key="1">
    <citation type="submission" date="2018-11" db="EMBL/GenBank/DDBJ databases">
        <title>Lysobacter cryohumiis sp. nov., isolated from soil in the Tianshan Mountains, Xinjiang, China.</title>
        <authorList>
            <person name="Luo Y."/>
            <person name="Sheng H."/>
        </authorList>
    </citation>
    <scope>NUCLEOTIDE SEQUENCE [LARGE SCALE GENOMIC DNA]</scope>
    <source>
        <strain evidence="2 3">ZS60</strain>
    </source>
</reference>
<evidence type="ECO:0000313" key="2">
    <source>
        <dbReference type="EMBL" id="RNF83616.1"/>
    </source>
</evidence>
<dbReference type="RefSeq" id="WP_123087876.1">
    <property type="nucleotide sequence ID" value="NZ_RIBS01000004.1"/>
</dbReference>
<accession>A0A3M8SVX7</accession>
<evidence type="ECO:0000256" key="1">
    <source>
        <dbReference type="SAM" id="Phobius"/>
    </source>
</evidence>
<dbReference type="OrthoDB" id="6025378at2"/>
<proteinExistence type="predicted"/>
<dbReference type="EMBL" id="RIBS01000004">
    <property type="protein sequence ID" value="RNF83616.1"/>
    <property type="molecule type" value="Genomic_DNA"/>
</dbReference>
<sequence length="89" mass="9458">MLSSRRVRLGLTWLLLAALAGLSWLALVAFRQALAAGAGEAWMTAWVLAFVVALPAAMGLVAVARWWQAQASARRIVPFTGEKIPGAGQ</sequence>
<keyword evidence="1" id="KW-0812">Transmembrane</keyword>
<dbReference type="Proteomes" id="UP000267049">
    <property type="component" value="Unassembled WGS sequence"/>
</dbReference>
<dbReference type="AlphaFoldDB" id="A0A3M8SVX7"/>
<evidence type="ECO:0000313" key="3">
    <source>
        <dbReference type="Proteomes" id="UP000267049"/>
    </source>
</evidence>